<dbReference type="PROSITE" id="PS00012">
    <property type="entry name" value="PHOSPHOPANTETHEINE"/>
    <property type="match status" value="7"/>
</dbReference>
<organism evidence="15 16">
    <name type="scientific">Marininema halotolerans</name>
    <dbReference type="NCBI Taxonomy" id="1155944"/>
    <lineage>
        <taxon>Bacteria</taxon>
        <taxon>Bacillati</taxon>
        <taxon>Bacillota</taxon>
        <taxon>Bacilli</taxon>
        <taxon>Bacillales</taxon>
        <taxon>Thermoactinomycetaceae</taxon>
        <taxon>Marininema</taxon>
    </lineage>
</organism>
<dbReference type="PROSITE" id="PS52019">
    <property type="entry name" value="PKS_MFAS_DH"/>
    <property type="match status" value="1"/>
</dbReference>
<dbReference type="SUPFAM" id="SSF51735">
    <property type="entry name" value="NAD(P)-binding Rossmann-fold domains"/>
    <property type="match status" value="1"/>
</dbReference>
<dbReference type="InterPro" id="IPR050091">
    <property type="entry name" value="PKS_NRPS_Biosynth_Enz"/>
</dbReference>
<protein>
    <submittedName>
        <fullName evidence="15">PfaD family protein</fullName>
    </submittedName>
</protein>
<dbReference type="Pfam" id="PF22336">
    <property type="entry name" value="RhiE-like_linker"/>
    <property type="match status" value="2"/>
</dbReference>
<feature type="region of interest" description="Disordered" evidence="11">
    <location>
        <begin position="4873"/>
        <end position="4914"/>
    </location>
</feature>
<dbReference type="UniPathway" id="UPA01003"/>
<dbReference type="Pfam" id="PF00109">
    <property type="entry name" value="ketoacyl-synt"/>
    <property type="match status" value="5"/>
</dbReference>
<dbReference type="InterPro" id="IPR018201">
    <property type="entry name" value="Ketoacyl_synth_AS"/>
</dbReference>
<dbReference type="InterPro" id="IPR006162">
    <property type="entry name" value="Ppantetheine_attach_site"/>
</dbReference>
<feature type="compositionally biased region" description="Polar residues" evidence="11">
    <location>
        <begin position="4873"/>
        <end position="4892"/>
    </location>
</feature>
<dbReference type="InterPro" id="IPR020841">
    <property type="entry name" value="PKS_Beta-ketoAc_synthase_dom"/>
</dbReference>
<dbReference type="NCBIfam" id="TIGR02814">
    <property type="entry name" value="pfaD_fam"/>
    <property type="match status" value="1"/>
</dbReference>
<dbReference type="InterPro" id="IPR013785">
    <property type="entry name" value="Aldolase_TIM"/>
</dbReference>
<evidence type="ECO:0000313" key="16">
    <source>
        <dbReference type="Proteomes" id="UP000198660"/>
    </source>
</evidence>
<keyword evidence="8" id="KW-0677">Repeat</keyword>
<dbReference type="SMART" id="SM00822">
    <property type="entry name" value="PKS_KR"/>
    <property type="match status" value="1"/>
</dbReference>
<name>A0A1I6PQZ7_9BACL</name>
<reference evidence="16" key="1">
    <citation type="submission" date="2016-10" db="EMBL/GenBank/DDBJ databases">
        <authorList>
            <person name="Varghese N."/>
            <person name="Submissions S."/>
        </authorList>
    </citation>
    <scope>NUCLEOTIDE SEQUENCE [LARGE SCALE GENOMIC DNA]</scope>
    <source>
        <strain evidence="16">DSM 45789</strain>
    </source>
</reference>
<evidence type="ECO:0000259" key="14">
    <source>
        <dbReference type="PROSITE" id="PS52019"/>
    </source>
</evidence>
<dbReference type="InterPro" id="IPR009081">
    <property type="entry name" value="PP-bd_ACP"/>
</dbReference>
<dbReference type="InterPro" id="IPR029063">
    <property type="entry name" value="SAM-dependent_MTases_sf"/>
</dbReference>
<feature type="active site" description="Proton acceptor; for dehydratase activity" evidence="10">
    <location>
        <position position="5556"/>
    </location>
</feature>
<dbReference type="PANTHER" id="PTHR43775">
    <property type="entry name" value="FATTY ACID SYNTHASE"/>
    <property type="match status" value="1"/>
</dbReference>
<dbReference type="FunFam" id="3.40.47.10:FF:000019">
    <property type="entry name" value="Polyketide synthase type I"/>
    <property type="match status" value="3"/>
</dbReference>
<dbReference type="Pfam" id="PF22621">
    <property type="entry name" value="CurL-like_PKS_C"/>
    <property type="match status" value="3"/>
</dbReference>
<dbReference type="InterPro" id="IPR049552">
    <property type="entry name" value="PKS_DH_N"/>
</dbReference>
<dbReference type="Gene3D" id="3.20.20.70">
    <property type="entry name" value="Aldolase class I"/>
    <property type="match status" value="1"/>
</dbReference>
<dbReference type="PROSITE" id="PS50075">
    <property type="entry name" value="CARRIER"/>
    <property type="match status" value="8"/>
</dbReference>
<feature type="domain" description="Ketosynthase family 3 (KS3)" evidence="13">
    <location>
        <begin position="2621"/>
        <end position="3029"/>
    </location>
</feature>
<dbReference type="Gene3D" id="1.10.1240.100">
    <property type="match status" value="5"/>
</dbReference>
<evidence type="ECO:0000256" key="2">
    <source>
        <dbReference type="ARBA" id="ARBA00004496"/>
    </source>
</evidence>
<dbReference type="Gene3D" id="3.10.129.110">
    <property type="entry name" value="Polyketide synthase dehydratase"/>
    <property type="match status" value="1"/>
</dbReference>
<dbReference type="SMART" id="SM01294">
    <property type="entry name" value="PKS_PP_betabranch"/>
    <property type="match status" value="7"/>
</dbReference>
<evidence type="ECO:0000256" key="9">
    <source>
        <dbReference type="ARBA" id="ARBA00023268"/>
    </source>
</evidence>
<dbReference type="InterPro" id="IPR049900">
    <property type="entry name" value="PKS_mFAS_DH"/>
</dbReference>
<dbReference type="GO" id="GO:0004315">
    <property type="term" value="F:3-oxoacyl-[acyl-carrier-protein] synthase activity"/>
    <property type="evidence" value="ECO:0007669"/>
    <property type="project" value="InterPro"/>
</dbReference>
<dbReference type="Gene3D" id="1.10.1200.10">
    <property type="entry name" value="ACP-like"/>
    <property type="match status" value="8"/>
</dbReference>
<feature type="domain" description="Carrier" evidence="12">
    <location>
        <begin position="101"/>
        <end position="178"/>
    </location>
</feature>
<dbReference type="InterPro" id="IPR013968">
    <property type="entry name" value="PKS_KR"/>
</dbReference>
<feature type="domain" description="Carrier" evidence="12">
    <location>
        <begin position="1209"/>
        <end position="1286"/>
    </location>
</feature>
<evidence type="ECO:0000256" key="11">
    <source>
        <dbReference type="SAM" id="MobiDB-lite"/>
    </source>
</evidence>
<dbReference type="InterPro" id="IPR057326">
    <property type="entry name" value="KR_dom"/>
</dbReference>
<dbReference type="InterPro" id="IPR049551">
    <property type="entry name" value="PKS_DH_C"/>
</dbReference>
<gene>
    <name evidence="15" type="ORF">SAMN05444972_10268</name>
</gene>
<proteinExistence type="predicted"/>
<dbReference type="InterPro" id="IPR049489">
    <property type="entry name" value="FabD-like_helical_ins"/>
</dbReference>
<dbReference type="InterPro" id="IPR020806">
    <property type="entry name" value="PKS_PP-bd"/>
</dbReference>
<feature type="region of interest" description="N-terminal hotdog fold" evidence="10">
    <location>
        <begin position="5527"/>
        <end position="5654"/>
    </location>
</feature>
<dbReference type="InterPro" id="IPR020807">
    <property type="entry name" value="PKS_DH"/>
</dbReference>
<dbReference type="GO" id="GO:0005886">
    <property type="term" value="C:plasma membrane"/>
    <property type="evidence" value="ECO:0007669"/>
    <property type="project" value="TreeGrafter"/>
</dbReference>
<feature type="domain" description="Carrier" evidence="12">
    <location>
        <begin position="11"/>
        <end position="85"/>
    </location>
</feature>
<feature type="compositionally biased region" description="Basic and acidic residues" evidence="11">
    <location>
        <begin position="4646"/>
        <end position="4656"/>
    </location>
</feature>
<feature type="region of interest" description="Disordered" evidence="11">
    <location>
        <begin position="4762"/>
        <end position="4782"/>
    </location>
</feature>
<dbReference type="Proteomes" id="UP000198660">
    <property type="component" value="Unassembled WGS sequence"/>
</dbReference>
<dbReference type="Pfam" id="PF08659">
    <property type="entry name" value="KR"/>
    <property type="match status" value="1"/>
</dbReference>
<dbReference type="InterPro" id="IPR014031">
    <property type="entry name" value="Ketoacyl_synth_C"/>
</dbReference>
<feature type="domain" description="PKS/mFAS DH" evidence="14">
    <location>
        <begin position="5527"/>
        <end position="5816"/>
    </location>
</feature>
<keyword evidence="5" id="KW-0963">Cytoplasm</keyword>
<dbReference type="OrthoDB" id="2460252at2"/>
<dbReference type="CDD" id="cd00833">
    <property type="entry name" value="PKS"/>
    <property type="match status" value="5"/>
</dbReference>
<dbReference type="GO" id="GO:0005737">
    <property type="term" value="C:cytoplasm"/>
    <property type="evidence" value="ECO:0007669"/>
    <property type="project" value="UniProtKB-SubCell"/>
</dbReference>
<dbReference type="SUPFAM" id="SSF51412">
    <property type="entry name" value="Inosine monophosphate dehydrogenase (IMPDH)"/>
    <property type="match status" value="1"/>
</dbReference>
<dbReference type="Pfam" id="PF02801">
    <property type="entry name" value="Ketoacyl-synt_C"/>
    <property type="match status" value="5"/>
</dbReference>
<dbReference type="CDD" id="cd08953">
    <property type="entry name" value="KR_2_SDR_x"/>
    <property type="match status" value="1"/>
</dbReference>
<dbReference type="InterPro" id="IPR013217">
    <property type="entry name" value="Methyltransf_12"/>
</dbReference>
<feature type="domain" description="Carrier" evidence="12">
    <location>
        <begin position="4682"/>
        <end position="4759"/>
    </location>
</feature>
<keyword evidence="6" id="KW-0597">Phosphoprotein</keyword>
<evidence type="ECO:0000256" key="4">
    <source>
        <dbReference type="ARBA" id="ARBA00022450"/>
    </source>
</evidence>
<feature type="domain" description="Ketosynthase family 3 (KS3)" evidence="13">
    <location>
        <begin position="1333"/>
        <end position="1747"/>
    </location>
</feature>
<accession>A0A1I6PQZ7</accession>
<dbReference type="Pfam" id="PF08242">
    <property type="entry name" value="Methyltransf_12"/>
    <property type="match status" value="1"/>
</dbReference>
<evidence type="ECO:0000256" key="6">
    <source>
        <dbReference type="ARBA" id="ARBA00022553"/>
    </source>
</evidence>
<dbReference type="SUPFAM" id="SSF53901">
    <property type="entry name" value="Thiolase-like"/>
    <property type="match status" value="5"/>
</dbReference>
<keyword evidence="4" id="KW-0596">Phosphopantetheine</keyword>
<dbReference type="Gene3D" id="3.40.50.150">
    <property type="entry name" value="Vaccinia Virus protein VP39"/>
    <property type="match status" value="1"/>
</dbReference>
<dbReference type="GO" id="GO:0031177">
    <property type="term" value="F:phosphopantetheine binding"/>
    <property type="evidence" value="ECO:0007669"/>
    <property type="project" value="InterPro"/>
</dbReference>
<feature type="domain" description="Carrier" evidence="12">
    <location>
        <begin position="3405"/>
        <end position="3482"/>
    </location>
</feature>
<evidence type="ECO:0000256" key="7">
    <source>
        <dbReference type="ARBA" id="ARBA00022679"/>
    </source>
</evidence>
<dbReference type="Pfam" id="PF21607">
    <property type="entry name" value="FabD_helical_ins"/>
    <property type="match status" value="1"/>
</dbReference>
<comment type="pathway">
    <text evidence="3">Antibiotic biosynthesis; bacillaene biosynthesis.</text>
</comment>
<feature type="domain" description="Ketosynthase family 3 (KS3)" evidence="13">
    <location>
        <begin position="4916"/>
        <end position="5339"/>
    </location>
</feature>
<dbReference type="InterPro" id="IPR014179">
    <property type="entry name" value="PfaD-like_TIM-barrel"/>
</dbReference>
<evidence type="ECO:0000256" key="8">
    <source>
        <dbReference type="ARBA" id="ARBA00022737"/>
    </source>
</evidence>
<dbReference type="Pfam" id="PF00550">
    <property type="entry name" value="PP-binding"/>
    <property type="match status" value="8"/>
</dbReference>
<comment type="function">
    <text evidence="1">Involved in some intermediate steps for the synthesis of the antibiotic polyketide bacillaene which is involved in secondary metabolism.</text>
</comment>
<dbReference type="EMBL" id="FPAA01000002">
    <property type="protein sequence ID" value="SFS42465.1"/>
    <property type="molecule type" value="Genomic_DNA"/>
</dbReference>
<dbReference type="InterPro" id="IPR036291">
    <property type="entry name" value="NAD(P)-bd_dom_sf"/>
</dbReference>
<sequence length="5877" mass="655162">MNKVEWHDFLQGTISRLKLIVANLLKVQRDSLNTDHSFLDMGINSILSVELIEEINDEFGLNIGVDAVFDYPDPTRLAIYIAELLQVEKGADKYKNEGLNSRRKNIEYSVIRVTADILQVESDRLDVESSFLELGINSMLAVDLVESINEKFNLDLGVEVVFDYRSIKELVTYIESINHSKINDERMNQEQTPSLMTDIKDKNKDIAIIGVSGKLAESKTIEEFWHTLQSGTCSIKEINRTLWQNRRYDRFDSGEKNQSMSRGGALKEIDRFDASFFHIPPEEAKGMDPQQRLFLEEAYKAVEDGGYAGEKLSGRKVGVFVGGRPSDYRQRGSEHEQSPHTFLGNEMSTLASRISYFFNLRGPSLAIDTACSSSLVAIHLACESIRRGESEMALAGGVFVMSSPEFLQMSSQAGLLSPDGKCHTFDESANGMVLGEAVGVVVLKSLDEALRDNDHIYGVIKGSTVNQAGKTNGFSSPSMLSQKELIAECYKNAQISPETISYIEAHGTGAKISDSMEVKALIEAFQMQTDRKQFCAIGTHKPNIGHTAMAAGIASLFKVLMAMKYREIPPTISVKNVSEMIHLENSPFYLTTKPIPWKSQDHAPLRAGISALGSNGTNCHLIVEESSVRRSSVEPLDYPAYLFPFSAKTKESLQQRISDMATWLERESAQSRVQDVSYTLLTARSHFPLRCAFVARDFEELKEQFIVYLSQGVVPVKGIHKRLHGERSLQQYGDHCIDQLVTHTGSTKDFIEKLHDIRDLYHDGYQFDWGSLFSRGECSKVPLPSYPFSGDSYWLFDKPQSSKGRTLPFSVTSARGLHVKEMDELFSKLLWGQLQSVGMFTANPTPISTLINQSGVKERYFRWFKETIRFLVQYQYLSLDGEWCAIKNDEHIEPEELWAEWDRSKVRWLNDQDTRAQAILAETMLRELPEIITGKKLATDMMFPNSSMELVEGIYNGNPVADYFNEVLADQLVADVEKRLQQDPFAKIRCIEIGAGTGGTSAVILKRLQPYQEQIQEYCYTDLSKSFLMHAEEKFGNQYPYVTYRLLDIEKPMIEQGMDIGKFDFVIATNVLHATQSMRTTLEHAKSLLKNQGLLLLNEISGNSLFLHLTFGLLEGWWLYEDPELRREGCPALSPHSWKSVLYEKGFSTVGFPVEETHSWGQQIIVAESDGVIQHILQPTKGTLDKEVDQQIVSISHHGRTAGDDRDSETLDYVKGEIVAELSKALNVAKEMVDEESSFRDFGVDSITGVRLVRSLNERFQVNMETIILFDYSSVQQLAAYILCEYPDEIAVVVGENNRLLASSRTDEHGDQKAIGQPVPVEDSKRDLQSLASEPIAIIGMSGRFAQSNNVDELWEHLENGRDLVEKVTRWDLSKYYDNNQPYCKHGSLLERIDQFDPLFFNISGTEAEYMDPQQRIFLEESWKALEDAGYATGAKGRDCGVYVGCDQGNYQQLIDDQAPPQSFWGNLVSLIPARIAYHLDLQGPAISVDSACSSSLVAVHLACQGLWMKETDMALAGGIFIQSTPDFYQGADRAGMLSPSGRCYTFDERADGMVPGEAAGVVVLKRLSDAVRDHDHIYGVIKGSGINQDGTTNGITAPSLRSQERLIRKIYEKFGIDAADIQMVEAHGTGTKLGDPIEFHALSRAFRQDTDQEGYCAIGSIKTNLGHTQIAAGITGLIKVLLSLKYRQIPPALHFESGNENIHMEGSPFYVNTRLKSWETAPGEKRLAALSAFGASGTNAHMVIEEAPTQQKKSPEKPVYFIPLSAQTSEQLRQQAKQLITFCKKNPSADLGNMSFTLMLGRKHMKERLACVTENIQSLVSQLMTWLKKGEASQVFVADSIGNPLSKRPSLKRYGNQWIDDCQTLQNAEEYREQLSAIADLYVQGVELSYGNLFADKGYSRMPLPTYPFAKERYWVEGKPIHQPDGISSVEFPQGNETVVSISPIGSIDSKPASLMENSSTRTDFTKDHSVKKMVFAEKWKEQLTDIVGESAYPQKLVCFLSNAEQQEALRQGIQALSPETSVVFIAKGGHSENRALDSSVYDVDGGEAPSYQAVFERIQEANGEIDAIAYLWPLEEKKRVKDYDTLLAWFQGMIAAGVRPKRLLLAGAFTQRSEQTYLESWIGLERSLQMVLPKTHMSLLIGESTTSPLSHVDMNEWVPRVWQELINPSGKSVLYSRGTRYVRRISQLEVPVQKSLLKKRGTYLITGGGGGLGWLFAHYLAKNYKANLILTGRTALTKEMQERLGSLEALGSHVHYFQADVCDIEGMRTGLVKARQELGSIHGVIHAAGVLGKQVLSEKTKAEYHQVLDPKIQGTQIVDALLAEEALDFFCLFSSSSAILGDFGSGDYAMGNCFLTAFANERNEKCASGERRGKTVAVQWPLWREGRMGHDNDSMYLQASGQRFLEAEDGLAFFEQFIAASEEAPLVLVGQPHRVYRFLGLDQEESLLPEEAPAITEEHCKRLPGAGRTPEMKGWSTEQCVEWVITDQVSRLLKVGRERLDRRVNLTEFGFDSLSLMAFAEQLADHFAIEITPAVFYEHTSLAQVTSYLLTAHADAVAMLYGEAIEPHVSSKVEQDSLASSRGPLVQQSIEEKAPYEAHHSAWSTQSSEDKYEDRVRVPEPIAIIGMSGRFPGARNIDELWTHLAEGRNLVTDHPTTRFPEEKQRRWKGGWIPEVAEFDPMFFGISPKEAITMDPRQRLLLQESWNALEDAGIGSTQIEKGRIGMFVGVEQGDYQKLVKDEGSITANNDAILAARLAYFLNLSGPVLSIDTACSSGLVAAHQACQSLRNGECETAIAAGVNLILSTETLEGIDQAGMFSEDGFCYAFDKRANGMVPGEAVTAVVLKPLSKAMMDKDPIHAVIRGSGINYDGKTNGITAPNGAAQTELIKHVYDQFQVNPESIHYVVAHGTGTKLGDPVEVNALTQAFKSRTDETEFCALTSVKSNVGHTFAASGLVSLISLVQAMRHGTIPASLHCEEENPFIQWKDSPFYVNKTAKAWPDTTGQKRCGAVSSFGMSGTNAHMVVESYPSTNLQHNPSPPCHMLALSAQTEEALQAKIHDLLAFLQQTRDLPLTDLSYTLLQGRHHFRYRCAVVVHNWEEAVLALQQVVNNEKWPHLFKGIVDRDFAGSKVMELFAEELVGKTLLLQTDSSTYRETMAALADLYCQGYVIDGDRLFTGMASVRVHLPTYPFAGDHYWVQKKENPTLDHRVSESTIAIRAQVVPPNVELTPEAPSKQANKIVLPVLTDANAPLVKSTPPQTIRLQGNSNEQVLEEQAPTTGEMDVHSKQLTDGLRKNLADALYVEESEIDLDTNFVDMGLDSIIGVEWIKTINKEHGTSIPATKIYDYPTLREFVHYIRQQIKGENQSETPAIPLKPVMAKGSSAPVAPEGVLLTSHPEEPAKMDVKTLEKELAISLADALYMKQSDMDLDTHFVELGLDSIIGVEWIKSINQQYGTSITATKIYDYPTLRQFVLYVSEEMNQSEQRQPITVTPLELMPDRDEDLLETQSKGAIVKEKPVCFSQPEDLGNALFRERYRCKWNYYAGSMGQGVASEQLVVTMGQAKLLSVFGSAGFRTEQIEASIQRIQSQLLPGQPYGVCLIANVHNPAEEMRQAKLFVKYDVPVIEVAAFASITEALVYSRIKGITQQNGRIIVPRRLIAKCSRIEVAQRFFSPPPVDLVQSLLESGWITEEEAKLSQRIPIVDDLAVEANSGGHTDQGVNVTLLPAMNALRDEMMSQYGYEEEIMIGCGGGIGTPEAVVSVFTLGADFIFTGSINQCTVESGAHDVVKDILSDVKIHDTALTIAGDMFEIGAKVQVVKKNSRHEIRAKTLYQLYKQYHSIEDIPQSVTVDLEKNYFKRRMNEVWDLVCRYKNQHNPEQIIEAKRNPRVKMALIFKWYFAHCGHVTQEGDLSEIDNFRIFCGPAMGAFNQWVKGTPYENWRNRHVHEIAEFLMVNACQYAQTRLVSSADLITQKQVCATKEHPWKREDDSAIAIIGISGQFPHAKNLEEFWRNLEEGRDCISEVPASRWSVDQYYDPDPETLAKSHCKWMGVLEDVDQFDPMFFKITPAEAEVMDPQQRLFLESCWTAIEDAGMDPTSLSGERVGVFAGCSTGDYGKRVSKQKLNTLGLMGETTSVLAARISYWLNLKGPSMAIETACSSSLVAIAQACNSLLLHNCDQALAGGVHVLEGPSLHIMTSKGGMLSEDGRCYTFDDRANGFVPGEGVGVLLLKRLSDAVKDEDPIYGVIRGWGVNQDGKTNGMMAPSANSQRDLLQHEVYDRFGIDPEKITMIEAHGTGTKLGDPIEVEALTEAFKHYTDKTNYCALGSVKSNIGHLLTAAGIAGVLKSVLALKHRMLPPTINFSKLNEHISLTDSPFYINTELRPWNIHPGVPRCAGVSSFGFSGTNAHLVIEEYVPKAPPEKRIQESVLFVLSAKSKEQLKMYADSMRNWLAENPTLELEDVAYTLQLGRTAMSERLAIVVESKEDLLQELDAFINNQATSQALIPEANKNNDLRALFETDGEAKQLLEVWMKQRKFVKVAQLWVNGLDVNWNGMYSEFRPRKIHLPTYPFAKRRCWVEESTEEIGNAGMDRTKMKVEGDLSLSFKGGSQEPVPVTTLPVTSSPVVIEKPRGISLSTLSNKSDAPQHGKEENPTDRNVTVTLNPIEGPIKSVSSKVDSEATRVSLMESLGASLAEALFTEVDDIDVDTKFVDMGMDSIVGVEWIRSINKIFGVSLMATAIYDYSTLRQLAEYIANELNQGEKRATSSEPSPHSVPDGEVPPISIATEELLEELFQSLSEALFTEVDDIDVDSKFVDMGMDSIVGVEWIRSINKRYGISLAATTIYDFSTLRELVDDLRQRFEERGFVHPGKTNQRVRSSMSTGSDRNGLNQVPVIDRKDHPTSVEPSTRSTERQGAIAIVGMSGRYPGASHLDQYWRNLARGKNSVREIPKERWDVDTYYDERPFQQGKINCKWMGMLDDIDCFDPLFFNISPSEAEVMDPQHRIFLEEAYKTFEDAGYRPQSLDNEKCGVYLGMMNHEYGKMVTQSEAGIANTTGNSYAIASARIPYFLNLKGPAISIDTACSSSLVATHLASQALRNHEIDMALVGGVTLYLSPEGYVDMCAAGMLSPDGQCKAFDNHANGFVPGEGVGTLLLKRLEDAEADQDHIYGVIIGSGINQDGKTNGITAPSMNSQMELIQEVYERYQIDPERISYAELHGTGTKLGDPIELEALSRSFQKGTSKKNFCAIGSVKSNIGHTSAAAGVASVQKVLLSLKHQHLVPTLHVNRANEHFDFEHSPFYINDQLKPWETHHDEPRRTCISSFGYSGTNAHLVIEEYQPTLKEEKERLASQKGEPFLFTLSAQSHDQLRIYAIQLKDWISNQANVNRMDLAYTLQIGRDEMDCRLAWVATSREEMYQALSDFIDNGSIKAGFVGQVNRNRNGMAIVADQVEKESQLTHWLREKKLTLIAQAWTEGLGIDWEMLYSDKNPRRISLPTYPFARERFWLAQVPRVPASGGDGVHVLHPLLHQNISTLKEQRYRTTMTGEEFFLTDHVVKGKKTLSGSVYLEMIREAVLQAVSPLDTDANGIQLKNMVWIQPLAFESEEAIEVMVRLLPRDHDGLAFQIDSRPIGGQRDAVVHCQGIAVVQAKPQPQEINLDTLRKQCDQKRLSGVECYESFRDIGMEYGVGYQGIQELYTGENQVLAKLQLDGASMDKDDGGRYVLHPGLIDSALQASIGLHLGKEKGETFLPFSLDELNVIEACPIGSPVWAWMRICDAAEGPMKLDMDVCDSRGKVCVRMKGFSLREVGNGKEQTKRSPSGTLMLKPSWQERPLTPPTKAHHFVERRVIVCGSDIKLQTTKDGLKEVHNLAFRNE</sequence>
<evidence type="ECO:0000259" key="13">
    <source>
        <dbReference type="PROSITE" id="PS52004"/>
    </source>
</evidence>
<dbReference type="SMART" id="SM00823">
    <property type="entry name" value="PKS_PP"/>
    <property type="match status" value="8"/>
</dbReference>
<dbReference type="InterPro" id="IPR042104">
    <property type="entry name" value="PKS_dehydratase_sf"/>
</dbReference>
<keyword evidence="7" id="KW-0808">Transferase</keyword>
<dbReference type="SUPFAM" id="SSF47336">
    <property type="entry name" value="ACP-like"/>
    <property type="match status" value="8"/>
</dbReference>
<evidence type="ECO:0000256" key="3">
    <source>
        <dbReference type="ARBA" id="ARBA00004789"/>
    </source>
</evidence>
<feature type="region of interest" description="C-terminal hotdog fold" evidence="10">
    <location>
        <begin position="5668"/>
        <end position="5816"/>
    </location>
</feature>
<evidence type="ECO:0000256" key="5">
    <source>
        <dbReference type="ARBA" id="ARBA00022490"/>
    </source>
</evidence>
<feature type="domain" description="Carrier" evidence="12">
    <location>
        <begin position="2478"/>
        <end position="2555"/>
    </location>
</feature>
<dbReference type="Pfam" id="PF21089">
    <property type="entry name" value="PKS_DH_N"/>
    <property type="match status" value="1"/>
</dbReference>
<evidence type="ECO:0000313" key="15">
    <source>
        <dbReference type="EMBL" id="SFS42465.1"/>
    </source>
</evidence>
<feature type="domain" description="Carrier" evidence="12">
    <location>
        <begin position="3286"/>
        <end position="3363"/>
    </location>
</feature>
<comment type="subcellular location">
    <subcellularLocation>
        <location evidence="2">Cytoplasm</location>
    </subcellularLocation>
</comment>
<dbReference type="SMART" id="SM00825">
    <property type="entry name" value="PKS_KS"/>
    <property type="match status" value="5"/>
</dbReference>
<keyword evidence="16" id="KW-1185">Reference proteome</keyword>
<dbReference type="Gene3D" id="3.40.47.10">
    <property type="match status" value="5"/>
</dbReference>
<feature type="active site" description="Proton donor; for dehydratase activity" evidence="10">
    <location>
        <position position="5732"/>
    </location>
</feature>
<dbReference type="GO" id="GO:0071770">
    <property type="term" value="P:DIM/DIP cell wall layer assembly"/>
    <property type="evidence" value="ECO:0007669"/>
    <property type="project" value="TreeGrafter"/>
</dbReference>
<dbReference type="PANTHER" id="PTHR43775:SF37">
    <property type="entry name" value="SI:DKEY-61P9.11"/>
    <property type="match status" value="1"/>
</dbReference>
<dbReference type="InterPro" id="IPR036736">
    <property type="entry name" value="ACP-like_sf"/>
</dbReference>
<dbReference type="Pfam" id="PF14765">
    <property type="entry name" value="PS-DH"/>
    <property type="match status" value="1"/>
</dbReference>
<dbReference type="Gene3D" id="3.40.50.720">
    <property type="entry name" value="NAD(P)-binding Rossmann-like Domain"/>
    <property type="match status" value="1"/>
</dbReference>
<dbReference type="InterPro" id="IPR016039">
    <property type="entry name" value="Thiolase-like"/>
</dbReference>
<dbReference type="SUPFAM" id="SSF53335">
    <property type="entry name" value="S-adenosyl-L-methionine-dependent methyltransferases"/>
    <property type="match status" value="1"/>
</dbReference>
<dbReference type="PROSITE" id="PS00606">
    <property type="entry name" value="KS3_1"/>
    <property type="match status" value="3"/>
</dbReference>
<feature type="region of interest" description="Disordered" evidence="11">
    <location>
        <begin position="4638"/>
        <end position="4659"/>
    </location>
</feature>
<feature type="domain" description="Ketosynthase family 3 (KS3)" evidence="13">
    <location>
        <begin position="3991"/>
        <end position="4415"/>
    </location>
</feature>
<dbReference type="InterPro" id="IPR054514">
    <property type="entry name" value="RhiE-like_linker"/>
</dbReference>
<dbReference type="InterPro" id="IPR014030">
    <property type="entry name" value="Ketoacyl_synth_N"/>
</dbReference>
<evidence type="ECO:0000256" key="10">
    <source>
        <dbReference type="PROSITE-ProRule" id="PRU01363"/>
    </source>
</evidence>
<dbReference type="CDD" id="cd02440">
    <property type="entry name" value="AdoMet_MTases"/>
    <property type="match status" value="1"/>
</dbReference>
<dbReference type="GO" id="GO:0006633">
    <property type="term" value="P:fatty acid biosynthetic process"/>
    <property type="evidence" value="ECO:0007669"/>
    <property type="project" value="InterPro"/>
</dbReference>
<keyword evidence="9" id="KW-0511">Multifunctional enzyme</keyword>
<evidence type="ECO:0000259" key="12">
    <source>
        <dbReference type="PROSITE" id="PS50075"/>
    </source>
</evidence>
<feature type="domain" description="Carrier" evidence="12">
    <location>
        <begin position="4786"/>
        <end position="4863"/>
    </location>
</feature>
<dbReference type="PROSITE" id="PS52004">
    <property type="entry name" value="KS3_2"/>
    <property type="match status" value="5"/>
</dbReference>
<dbReference type="RefSeq" id="WP_091833670.1">
    <property type="nucleotide sequence ID" value="NZ_FPAA01000002.1"/>
</dbReference>
<dbReference type="SMART" id="SM00826">
    <property type="entry name" value="PKS_DH"/>
    <property type="match status" value="1"/>
</dbReference>
<feature type="domain" description="Ketosynthase family 3 (KS3)" evidence="13">
    <location>
        <begin position="203"/>
        <end position="625"/>
    </location>
</feature>
<evidence type="ECO:0000256" key="1">
    <source>
        <dbReference type="ARBA" id="ARBA00003299"/>
    </source>
</evidence>
<dbReference type="GO" id="GO:0004312">
    <property type="term" value="F:fatty acid synthase activity"/>
    <property type="evidence" value="ECO:0007669"/>
    <property type="project" value="TreeGrafter"/>
</dbReference>